<evidence type="ECO:0000256" key="1">
    <source>
        <dbReference type="ARBA" id="ARBA00010945"/>
    </source>
</evidence>
<accession>V5BUY2</accession>
<dbReference type="OrthoDB" id="9808813at2"/>
<dbReference type="InterPro" id="IPR050116">
    <property type="entry name" value="DNA_polymerase-Y"/>
</dbReference>
<dbReference type="GO" id="GO:0006281">
    <property type="term" value="P:DNA repair"/>
    <property type="evidence" value="ECO:0007669"/>
    <property type="project" value="UniProtKB-KW"/>
</dbReference>
<dbReference type="Proteomes" id="UP000017842">
    <property type="component" value="Unassembled WGS sequence"/>
</dbReference>
<dbReference type="InterPro" id="IPR043128">
    <property type="entry name" value="Rev_trsase/Diguanyl_cyclase"/>
</dbReference>
<dbReference type="PROSITE" id="PS50173">
    <property type="entry name" value="UMUC"/>
    <property type="match status" value="1"/>
</dbReference>
<evidence type="ECO:0000256" key="3">
    <source>
        <dbReference type="ARBA" id="ARBA00023199"/>
    </source>
</evidence>
<dbReference type="PANTHER" id="PTHR11076:SF34">
    <property type="entry name" value="PROTEIN UMUC"/>
    <property type="match status" value="1"/>
</dbReference>
<evidence type="ECO:0000256" key="5">
    <source>
        <dbReference type="ARBA" id="ARBA00023236"/>
    </source>
</evidence>
<dbReference type="RefSeq" id="WP_023495283.1">
    <property type="nucleotide sequence ID" value="NZ_AYLO01000089.1"/>
</dbReference>
<dbReference type="EMBL" id="AYLO01000089">
    <property type="protein sequence ID" value="ESS71674.1"/>
    <property type="molecule type" value="Genomic_DNA"/>
</dbReference>
<dbReference type="Pfam" id="PF13438">
    <property type="entry name" value="DUF4113"/>
    <property type="match status" value="1"/>
</dbReference>
<dbReference type="AlphaFoldDB" id="V5BUY2"/>
<evidence type="ECO:0000256" key="4">
    <source>
        <dbReference type="ARBA" id="ARBA00023204"/>
    </source>
</evidence>
<dbReference type="Gene3D" id="1.10.150.20">
    <property type="entry name" value="5' to 3' exonuclease, C-terminal subdomain"/>
    <property type="match status" value="1"/>
</dbReference>
<reference evidence="7 8" key="1">
    <citation type="journal article" date="2013" name="Genome Announc.">
        <title>Draft Genome Sequence of the Methanotrophic Gammaproteobacterium Methyloglobulus morosus DSM 22980 Strain KoM1.</title>
        <authorList>
            <person name="Poehlein A."/>
            <person name="Deutzmann J.S."/>
            <person name="Daniel R."/>
            <person name="Simeonova D.D."/>
        </authorList>
    </citation>
    <scope>NUCLEOTIDE SEQUENCE [LARGE SCALE GENOMIC DNA]</scope>
    <source>
        <strain evidence="7 8">KoM1</strain>
    </source>
</reference>
<dbReference type="InterPro" id="IPR001126">
    <property type="entry name" value="UmuC"/>
</dbReference>
<dbReference type="GO" id="GO:0009432">
    <property type="term" value="P:SOS response"/>
    <property type="evidence" value="ECO:0007669"/>
    <property type="project" value="UniProtKB-KW"/>
</dbReference>
<gene>
    <name evidence="7" type="primary">umuC</name>
    <name evidence="7" type="ORF">MGMO_93c00320</name>
</gene>
<dbReference type="eggNOG" id="COG0389">
    <property type="taxonomic scope" value="Bacteria"/>
</dbReference>
<evidence type="ECO:0000313" key="8">
    <source>
        <dbReference type="Proteomes" id="UP000017842"/>
    </source>
</evidence>
<keyword evidence="3" id="KW-0741">SOS mutagenesis</keyword>
<comment type="caution">
    <text evidence="7">The sequence shown here is derived from an EMBL/GenBank/DDBJ whole genome shotgun (WGS) entry which is preliminary data.</text>
</comment>
<dbReference type="InterPro" id="IPR025188">
    <property type="entry name" value="DUF4113"/>
</dbReference>
<keyword evidence="8" id="KW-1185">Reference proteome</keyword>
<protein>
    <submittedName>
        <fullName evidence="7">Protein UmuC</fullName>
    </submittedName>
</protein>
<evidence type="ECO:0000256" key="2">
    <source>
        <dbReference type="ARBA" id="ARBA00022763"/>
    </source>
</evidence>
<dbReference type="PANTHER" id="PTHR11076">
    <property type="entry name" value="DNA REPAIR POLYMERASE UMUC / TRANSFERASE FAMILY MEMBER"/>
    <property type="match status" value="1"/>
</dbReference>
<dbReference type="NCBIfam" id="NF002955">
    <property type="entry name" value="PRK03609.1"/>
    <property type="match status" value="1"/>
</dbReference>
<dbReference type="GO" id="GO:0003887">
    <property type="term" value="F:DNA-directed DNA polymerase activity"/>
    <property type="evidence" value="ECO:0007669"/>
    <property type="project" value="TreeGrafter"/>
</dbReference>
<dbReference type="CDD" id="cd01700">
    <property type="entry name" value="PolY_Pol_V_umuC"/>
    <property type="match status" value="1"/>
</dbReference>
<keyword evidence="2" id="KW-0227">DNA damage</keyword>
<evidence type="ECO:0000259" key="6">
    <source>
        <dbReference type="PROSITE" id="PS50173"/>
    </source>
</evidence>
<dbReference type="GO" id="GO:0005829">
    <property type="term" value="C:cytosol"/>
    <property type="evidence" value="ECO:0007669"/>
    <property type="project" value="TreeGrafter"/>
</dbReference>
<dbReference type="Gene3D" id="3.40.1170.60">
    <property type="match status" value="1"/>
</dbReference>
<feature type="domain" description="UmuC" evidence="6">
    <location>
        <begin position="2"/>
        <end position="186"/>
    </location>
</feature>
<dbReference type="GO" id="GO:0042276">
    <property type="term" value="P:error-prone translesion synthesis"/>
    <property type="evidence" value="ECO:0007669"/>
    <property type="project" value="TreeGrafter"/>
</dbReference>
<organism evidence="7 8">
    <name type="scientific">Methyloglobulus morosus KoM1</name>
    <dbReference type="NCBI Taxonomy" id="1116472"/>
    <lineage>
        <taxon>Bacteria</taxon>
        <taxon>Pseudomonadati</taxon>
        <taxon>Pseudomonadota</taxon>
        <taxon>Gammaproteobacteria</taxon>
        <taxon>Methylococcales</taxon>
        <taxon>Methylococcaceae</taxon>
        <taxon>Methyloglobulus</taxon>
    </lineage>
</organism>
<dbReference type="GO" id="GO:0003684">
    <property type="term" value="F:damaged DNA binding"/>
    <property type="evidence" value="ECO:0007669"/>
    <property type="project" value="InterPro"/>
</dbReference>
<evidence type="ECO:0000313" key="7">
    <source>
        <dbReference type="EMBL" id="ESS71674.1"/>
    </source>
</evidence>
<dbReference type="InterPro" id="IPR043502">
    <property type="entry name" value="DNA/RNA_pol_sf"/>
</dbReference>
<name>V5BUY2_9GAMM</name>
<dbReference type="InterPro" id="IPR017961">
    <property type="entry name" value="DNA_pol_Y-fam_little_finger"/>
</dbReference>
<comment type="similarity">
    <text evidence="1">Belongs to the DNA polymerase type-Y family.</text>
</comment>
<dbReference type="Pfam" id="PF11799">
    <property type="entry name" value="IMS_C"/>
    <property type="match status" value="1"/>
</dbReference>
<dbReference type="Gene3D" id="3.30.70.270">
    <property type="match status" value="1"/>
</dbReference>
<keyword evidence="4" id="KW-0234">DNA repair</keyword>
<proteinExistence type="inferred from homology"/>
<dbReference type="PATRIC" id="fig|1116472.3.peg.2575"/>
<dbReference type="SUPFAM" id="SSF56672">
    <property type="entry name" value="DNA/RNA polymerases"/>
    <property type="match status" value="1"/>
</dbReference>
<dbReference type="Pfam" id="PF00817">
    <property type="entry name" value="IMS"/>
    <property type="match status" value="1"/>
</dbReference>
<sequence length="423" mass="47004">MIALVDCNNFYVSCERAFNPKLEGKPVGILSNNDGCIIARSEEIKKLGVAMGTPYFKIPDLIKQHNIQILSSNYALYADMSRRVMQVLSRFTPTMEIYSIDESFLDLSGFAQDLTAYGSTIAKTIKQGTGIPVSIGIAPTKTLAKLANKLAKKGIAGHRQVLDWNTLTDTNAVLQHFPVKDVWGISSGWGSRLAKLGIANTYDLKQTDPKWIRQHFGVVLERIVRELNGTPCIPMEMIAPARKQTLTSRSFGERLTQLLDLRAAVSVFASRSAEKLRTQNLCALSICVFIHTSPFDSSKPAYSNAVTIRFDQPSQDTGWLIHCALSGLARIFKPGYHYQRAGVLLPDLVPSGTQQLSLFSDEPEMDAKHGQLMSMIDNINRIHGRHTIRYASENLSAKWRMRQNMKSPAYTTSWAALPAVNVI</sequence>
<dbReference type="STRING" id="1116472.MGMO_93c00320"/>
<keyword evidence="5" id="KW-0742">SOS response</keyword>